<keyword evidence="3" id="KW-1185">Reference proteome</keyword>
<gene>
    <name evidence="2" type="ORF">BDFB_013632</name>
</gene>
<feature type="region of interest" description="Disordered" evidence="1">
    <location>
        <begin position="1"/>
        <end position="68"/>
    </location>
</feature>
<organism evidence="2 3">
    <name type="scientific">Asbolus verrucosus</name>
    <name type="common">Desert ironclad beetle</name>
    <dbReference type="NCBI Taxonomy" id="1661398"/>
    <lineage>
        <taxon>Eukaryota</taxon>
        <taxon>Metazoa</taxon>
        <taxon>Ecdysozoa</taxon>
        <taxon>Arthropoda</taxon>
        <taxon>Hexapoda</taxon>
        <taxon>Insecta</taxon>
        <taxon>Pterygota</taxon>
        <taxon>Neoptera</taxon>
        <taxon>Endopterygota</taxon>
        <taxon>Coleoptera</taxon>
        <taxon>Polyphaga</taxon>
        <taxon>Cucujiformia</taxon>
        <taxon>Tenebrionidae</taxon>
        <taxon>Pimeliinae</taxon>
        <taxon>Asbolus</taxon>
    </lineage>
</organism>
<protein>
    <submittedName>
        <fullName evidence="2">Uncharacterized protein</fullName>
    </submittedName>
</protein>
<reference evidence="2 3" key="1">
    <citation type="submission" date="2017-03" db="EMBL/GenBank/DDBJ databases">
        <title>Genome of the blue death feigning beetle - Asbolus verrucosus.</title>
        <authorList>
            <person name="Rider S.D."/>
        </authorList>
    </citation>
    <scope>NUCLEOTIDE SEQUENCE [LARGE SCALE GENOMIC DNA]</scope>
    <source>
        <strain evidence="2">Butters</strain>
        <tissue evidence="2">Head and leg muscle</tissue>
    </source>
</reference>
<proteinExistence type="predicted"/>
<feature type="compositionally biased region" description="Polar residues" evidence="1">
    <location>
        <begin position="51"/>
        <end position="68"/>
    </location>
</feature>
<dbReference type="AlphaFoldDB" id="A0A482WEB5"/>
<evidence type="ECO:0000313" key="3">
    <source>
        <dbReference type="Proteomes" id="UP000292052"/>
    </source>
</evidence>
<sequence length="68" mass="7252">MNALNNSGPKKHHLDGPRKNVMVREGGVNEWTKGGTAGFGPADRNSGGSGPKSSHSFHSNTILQQQLR</sequence>
<dbReference type="Proteomes" id="UP000292052">
    <property type="component" value="Unassembled WGS sequence"/>
</dbReference>
<comment type="caution">
    <text evidence="2">The sequence shown here is derived from an EMBL/GenBank/DDBJ whole genome shotgun (WGS) entry which is preliminary data.</text>
</comment>
<dbReference type="EMBL" id="QDEB01004639">
    <property type="protein sequence ID" value="RZC42818.1"/>
    <property type="molecule type" value="Genomic_DNA"/>
</dbReference>
<name>A0A482WEB5_ASBVE</name>
<evidence type="ECO:0000313" key="2">
    <source>
        <dbReference type="EMBL" id="RZC42818.1"/>
    </source>
</evidence>
<evidence type="ECO:0000256" key="1">
    <source>
        <dbReference type="SAM" id="MobiDB-lite"/>
    </source>
</evidence>
<accession>A0A482WEB5</accession>